<evidence type="ECO:0000256" key="6">
    <source>
        <dbReference type="PIRSR" id="PIRSR634178-1"/>
    </source>
</evidence>
<dbReference type="InterPro" id="IPR052547">
    <property type="entry name" value="Mito_Isobutyryl-CoADH"/>
</dbReference>
<dbReference type="Proteomes" id="UP000294604">
    <property type="component" value="Unassembled WGS sequence"/>
</dbReference>
<evidence type="ECO:0000259" key="10">
    <source>
        <dbReference type="Pfam" id="PF02771"/>
    </source>
</evidence>
<evidence type="ECO:0000256" key="3">
    <source>
        <dbReference type="ARBA" id="ARBA00022630"/>
    </source>
</evidence>
<sequence length="382" mass="41494">MFSLTGEQREIWNTAREFADVHIAPHALEWDRDKHFPVEVFPKAAALGMGGIYINPDVGGSGLTRLDASLIFEAMATGCSAVSAFISIHNMAAWMIDEFGDEEQRQRWLPSMCTMETIGAYCLTEPECGSDASALRTSAVRQGDEYVLNGVKQFISGAGAADLYVVMARTGGPGPRGISTIVVPKDTPGLSFGPPERKMGWHAQPTAQVVFEDARVPVSNRIGEEGIGFTIAMRGLNGGRLNIASCSLGGARSALEKSIEYLRTRKAFGDELIKFQALQFRLADMATELEAARTMVWRAASAVHEGDPRAAELCAMAKRIATDVGFTVANEALQLHGGYGYLAEYGIEKIVRDLRVHQILEGTNEIMRVIVSRKLIQEGLPA</sequence>
<feature type="domain" description="Acyl-CoA oxidase/dehydrogenase middle" evidence="9">
    <location>
        <begin position="120"/>
        <end position="213"/>
    </location>
</feature>
<feature type="domain" description="Acyl-CoA dehydrogenase/oxidase N-terminal" evidence="10">
    <location>
        <begin position="6"/>
        <end position="116"/>
    </location>
</feature>
<dbReference type="InterPro" id="IPR009100">
    <property type="entry name" value="AcylCoA_DH/oxidase_NM_dom_sf"/>
</dbReference>
<dbReference type="InterPro" id="IPR006091">
    <property type="entry name" value="Acyl-CoA_Oxase/DH_mid-dom"/>
</dbReference>
<dbReference type="GO" id="GO:0043958">
    <property type="term" value="F:acryloyl-CoA reductase (NADH) activity"/>
    <property type="evidence" value="ECO:0007669"/>
    <property type="project" value="UniProtKB-EC"/>
</dbReference>
<dbReference type="CDD" id="cd01162">
    <property type="entry name" value="IBD"/>
    <property type="match status" value="1"/>
</dbReference>
<reference evidence="11 12" key="1">
    <citation type="journal article" date="2019" name="Sci. Rep.">
        <title>Extended insight into the Mycobacterium chelonae-abscessus complex through whole genome sequencing of Mycobacterium salmoniphilum outbreak and Mycobacterium salmoniphilum-like strains.</title>
        <authorList>
            <person name="Behra P.R.K."/>
            <person name="Das S."/>
            <person name="Pettersson B.M.F."/>
            <person name="Shirreff L."/>
            <person name="DuCote T."/>
            <person name="Jacobsson K.G."/>
            <person name="Ennis D.G."/>
            <person name="Kirsebom L.A."/>
        </authorList>
    </citation>
    <scope>NUCLEOTIDE SEQUENCE [LARGE SCALE GENOMIC DNA]</scope>
    <source>
        <strain evidence="11 12">CCUG 60884</strain>
    </source>
</reference>
<dbReference type="GO" id="GO:0050660">
    <property type="term" value="F:flavin adenine dinucleotide binding"/>
    <property type="evidence" value="ECO:0007669"/>
    <property type="project" value="InterPro"/>
</dbReference>
<evidence type="ECO:0000256" key="5">
    <source>
        <dbReference type="ARBA" id="ARBA00023002"/>
    </source>
</evidence>
<dbReference type="EMBL" id="PECL01000008">
    <property type="protein sequence ID" value="TEA03378.1"/>
    <property type="molecule type" value="Genomic_DNA"/>
</dbReference>
<dbReference type="AlphaFoldDB" id="A0A4R8SSG2"/>
<feature type="active site" description="Proton acceptor" evidence="6">
    <location>
        <position position="361"/>
    </location>
</feature>
<evidence type="ECO:0000259" key="8">
    <source>
        <dbReference type="Pfam" id="PF00441"/>
    </source>
</evidence>
<dbReference type="SUPFAM" id="SSF47203">
    <property type="entry name" value="Acyl-CoA dehydrogenase C-terminal domain-like"/>
    <property type="match status" value="1"/>
</dbReference>
<gene>
    <name evidence="11" type="primary">acrC_3</name>
    <name evidence="11" type="ORF">CCUG60884_02228</name>
</gene>
<dbReference type="InterPro" id="IPR009075">
    <property type="entry name" value="AcylCo_DH/oxidase_C"/>
</dbReference>
<dbReference type="FunFam" id="2.40.110.10:FF:000009">
    <property type="entry name" value="Acyl-CoA dehydrogenase"/>
    <property type="match status" value="1"/>
</dbReference>
<evidence type="ECO:0000256" key="4">
    <source>
        <dbReference type="ARBA" id="ARBA00022827"/>
    </source>
</evidence>
<organism evidence="11 12">
    <name type="scientific">Mycobacteroides salmoniphilum</name>
    <dbReference type="NCBI Taxonomy" id="404941"/>
    <lineage>
        <taxon>Bacteria</taxon>
        <taxon>Bacillati</taxon>
        <taxon>Actinomycetota</taxon>
        <taxon>Actinomycetes</taxon>
        <taxon>Mycobacteriales</taxon>
        <taxon>Mycobacteriaceae</taxon>
        <taxon>Mycobacteroides</taxon>
    </lineage>
</organism>
<keyword evidence="4 7" id="KW-0274">FAD</keyword>
<dbReference type="Gene3D" id="2.40.110.10">
    <property type="entry name" value="Butyryl-CoA Dehydrogenase, subunit A, domain 2"/>
    <property type="match status" value="1"/>
</dbReference>
<dbReference type="RefSeq" id="WP_134084677.1">
    <property type="nucleotide sequence ID" value="NZ_PECL01000008.1"/>
</dbReference>
<dbReference type="Pfam" id="PF00441">
    <property type="entry name" value="Acyl-CoA_dh_1"/>
    <property type="match status" value="1"/>
</dbReference>
<name>A0A4R8SSG2_9MYCO</name>
<dbReference type="Gene3D" id="1.10.540.10">
    <property type="entry name" value="Acyl-CoA dehydrogenase/oxidase, N-terminal domain"/>
    <property type="match status" value="1"/>
</dbReference>
<proteinExistence type="inferred from homology"/>
<dbReference type="PANTHER" id="PTHR43831">
    <property type="entry name" value="ISOBUTYRYL-COA DEHYDROGENASE"/>
    <property type="match status" value="1"/>
</dbReference>
<evidence type="ECO:0000256" key="7">
    <source>
        <dbReference type="RuleBase" id="RU362125"/>
    </source>
</evidence>
<evidence type="ECO:0000313" key="11">
    <source>
        <dbReference type="EMBL" id="TEA03378.1"/>
    </source>
</evidence>
<evidence type="ECO:0000256" key="2">
    <source>
        <dbReference type="ARBA" id="ARBA00009347"/>
    </source>
</evidence>
<dbReference type="STRING" id="404941.GCA_002013645_02200"/>
<dbReference type="InterPro" id="IPR034178">
    <property type="entry name" value="IBD"/>
</dbReference>
<dbReference type="InterPro" id="IPR013786">
    <property type="entry name" value="AcylCoA_DH/ox_N"/>
</dbReference>
<dbReference type="PROSITE" id="PS00073">
    <property type="entry name" value="ACYL_COA_DH_2"/>
    <property type="match status" value="1"/>
</dbReference>
<comment type="cofactor">
    <cofactor evidence="1 7">
        <name>FAD</name>
        <dbReference type="ChEBI" id="CHEBI:57692"/>
    </cofactor>
</comment>
<dbReference type="PIRSF" id="PIRSF016578">
    <property type="entry name" value="HsaA"/>
    <property type="match status" value="1"/>
</dbReference>
<dbReference type="InterPro" id="IPR036250">
    <property type="entry name" value="AcylCo_DH-like_C"/>
</dbReference>
<evidence type="ECO:0000256" key="1">
    <source>
        <dbReference type="ARBA" id="ARBA00001974"/>
    </source>
</evidence>
<comment type="caution">
    <text evidence="11">The sequence shown here is derived from an EMBL/GenBank/DDBJ whole genome shotgun (WGS) entry which is preliminary data.</text>
</comment>
<dbReference type="Gene3D" id="1.20.140.10">
    <property type="entry name" value="Butyryl-CoA Dehydrogenase, subunit A, domain 3"/>
    <property type="match status" value="1"/>
</dbReference>
<dbReference type="GO" id="GO:0003995">
    <property type="term" value="F:acyl-CoA dehydrogenase activity"/>
    <property type="evidence" value="ECO:0007669"/>
    <property type="project" value="InterPro"/>
</dbReference>
<accession>A0A4R8SSG2</accession>
<dbReference type="GO" id="GO:0006629">
    <property type="term" value="P:lipid metabolic process"/>
    <property type="evidence" value="ECO:0007669"/>
    <property type="project" value="InterPro"/>
</dbReference>
<feature type="domain" description="Acyl-CoA dehydrogenase/oxidase C-terminal" evidence="8">
    <location>
        <begin position="228"/>
        <end position="375"/>
    </location>
</feature>
<keyword evidence="5 7" id="KW-0560">Oxidoreductase</keyword>
<evidence type="ECO:0000259" key="9">
    <source>
        <dbReference type="Pfam" id="PF02770"/>
    </source>
</evidence>
<keyword evidence="3 7" id="KW-0285">Flavoprotein</keyword>
<dbReference type="InterPro" id="IPR037069">
    <property type="entry name" value="AcylCoA_DH/ox_N_sf"/>
</dbReference>
<dbReference type="FunFam" id="1.20.140.10:FF:000001">
    <property type="entry name" value="Acyl-CoA dehydrogenase"/>
    <property type="match status" value="1"/>
</dbReference>
<dbReference type="Pfam" id="PF02771">
    <property type="entry name" value="Acyl-CoA_dh_N"/>
    <property type="match status" value="1"/>
</dbReference>
<dbReference type="PANTHER" id="PTHR43831:SF1">
    <property type="entry name" value="ISOBUTYRYL-COA DEHYDROGENASE, MITOCHONDRIAL"/>
    <property type="match status" value="1"/>
</dbReference>
<dbReference type="EC" id="1.3.1.95" evidence="11"/>
<dbReference type="SUPFAM" id="SSF56645">
    <property type="entry name" value="Acyl-CoA dehydrogenase NM domain-like"/>
    <property type="match status" value="1"/>
</dbReference>
<protein>
    <submittedName>
        <fullName evidence="11">Acryloyl-CoA reductase (NADH)</fullName>
        <ecNumber evidence="11">1.3.1.95</ecNumber>
    </submittedName>
</protein>
<dbReference type="InterPro" id="IPR046373">
    <property type="entry name" value="Acyl-CoA_Oxase/DH_mid-dom_sf"/>
</dbReference>
<dbReference type="InterPro" id="IPR006089">
    <property type="entry name" value="Acyl-CoA_DH_CS"/>
</dbReference>
<comment type="similarity">
    <text evidence="2 7">Belongs to the acyl-CoA dehydrogenase family.</text>
</comment>
<evidence type="ECO:0000313" key="12">
    <source>
        <dbReference type="Proteomes" id="UP000294604"/>
    </source>
</evidence>
<dbReference type="Pfam" id="PF02770">
    <property type="entry name" value="Acyl-CoA_dh_M"/>
    <property type="match status" value="1"/>
</dbReference>